<keyword evidence="2" id="KW-1185">Reference proteome</keyword>
<dbReference type="AlphaFoldDB" id="A0A8S1T6M5"/>
<name>A0A8S1T6M5_9CILI</name>
<protein>
    <submittedName>
        <fullName evidence="1">Uncharacterized protein</fullName>
    </submittedName>
</protein>
<reference evidence="1" key="1">
    <citation type="submission" date="2021-01" db="EMBL/GenBank/DDBJ databases">
        <authorList>
            <consortium name="Genoscope - CEA"/>
            <person name="William W."/>
        </authorList>
    </citation>
    <scope>NUCLEOTIDE SEQUENCE</scope>
</reference>
<comment type="caution">
    <text evidence="1">The sequence shown here is derived from an EMBL/GenBank/DDBJ whole genome shotgun (WGS) entry which is preliminary data.</text>
</comment>
<gene>
    <name evidence="1" type="ORF">PPENT_87.1.T0170319</name>
</gene>
<evidence type="ECO:0000313" key="2">
    <source>
        <dbReference type="Proteomes" id="UP000689195"/>
    </source>
</evidence>
<sequence>MNNMQFSLDTSFQSSQFCDIEINDKTCDLLYFEPIHIVSQHNKFYNLKKEIKLSPFINYDNNNSSMYYQIQVQKMRIKKAIQSKSSKYKRLPDQDCNSYIQPSSKTMKITQRKSSQPQRLPTKSFCHFINDKDYQQKLQTKIKIRLPIIEKHQVESPSKSSLNCWTRYTSSSLFQEN</sequence>
<proteinExistence type="predicted"/>
<organism evidence="1 2">
    <name type="scientific">Paramecium pentaurelia</name>
    <dbReference type="NCBI Taxonomy" id="43138"/>
    <lineage>
        <taxon>Eukaryota</taxon>
        <taxon>Sar</taxon>
        <taxon>Alveolata</taxon>
        <taxon>Ciliophora</taxon>
        <taxon>Intramacronucleata</taxon>
        <taxon>Oligohymenophorea</taxon>
        <taxon>Peniculida</taxon>
        <taxon>Parameciidae</taxon>
        <taxon>Paramecium</taxon>
    </lineage>
</organism>
<dbReference type="Proteomes" id="UP000689195">
    <property type="component" value="Unassembled WGS sequence"/>
</dbReference>
<dbReference type="OrthoDB" id="295276at2759"/>
<dbReference type="EMBL" id="CAJJDO010000017">
    <property type="protein sequence ID" value="CAD8148140.1"/>
    <property type="molecule type" value="Genomic_DNA"/>
</dbReference>
<accession>A0A8S1T6M5</accession>
<evidence type="ECO:0000313" key="1">
    <source>
        <dbReference type="EMBL" id="CAD8148140.1"/>
    </source>
</evidence>